<dbReference type="Gene3D" id="2.160.10.10">
    <property type="entry name" value="Hexapeptide repeat proteins"/>
    <property type="match status" value="1"/>
</dbReference>
<dbReference type="AlphaFoldDB" id="A0A1X9NDT9"/>
<dbReference type="OrthoDB" id="9803036at2"/>
<dbReference type="EMBL" id="CP019343">
    <property type="protein sequence ID" value="ARN74055.1"/>
    <property type="molecule type" value="Genomic_DNA"/>
</dbReference>
<keyword evidence="2" id="KW-1185">Reference proteome</keyword>
<sequence length="183" mass="19574">MSTPNPAHIRPFKGVSPTLEEGAYVDPAAVVIGDVVLGKDTSIWPLVVIRGDVNKVRIGNRSNIQDGSVIHESRPRPTNPEGYPVIIGEDVTVGHKVMLHGCKIGNRVLVGMGAIVLDGVVIEDDVIVGAGALVTPGKTLESGYLYTGSPARQARPIRDGEMEHFVQTAQNYVVLKEEYIAEG</sequence>
<dbReference type="InterPro" id="IPR047324">
    <property type="entry name" value="LbH_gamma_CA-like"/>
</dbReference>
<dbReference type="InterPro" id="IPR011004">
    <property type="entry name" value="Trimer_LpxA-like_sf"/>
</dbReference>
<dbReference type="InterPro" id="IPR001451">
    <property type="entry name" value="Hexapep"/>
</dbReference>
<dbReference type="Proteomes" id="UP000193450">
    <property type="component" value="Chromosome"/>
</dbReference>
<gene>
    <name evidence="1" type="ORF">BST96_07940</name>
</gene>
<evidence type="ECO:0000313" key="2">
    <source>
        <dbReference type="Proteomes" id="UP000193450"/>
    </source>
</evidence>
<dbReference type="PANTHER" id="PTHR13061:SF56">
    <property type="entry name" value="PROTEIN YRDA"/>
    <property type="match status" value="1"/>
</dbReference>
<organism evidence="1 2">
    <name type="scientific">Oceanicoccus sagamiensis</name>
    <dbReference type="NCBI Taxonomy" id="716816"/>
    <lineage>
        <taxon>Bacteria</taxon>
        <taxon>Pseudomonadati</taxon>
        <taxon>Pseudomonadota</taxon>
        <taxon>Gammaproteobacteria</taxon>
        <taxon>Cellvibrionales</taxon>
        <taxon>Spongiibacteraceae</taxon>
        <taxon>Oceanicoccus</taxon>
    </lineage>
</organism>
<dbReference type="CDD" id="cd04645">
    <property type="entry name" value="LbH_gamma_CA_like"/>
    <property type="match status" value="1"/>
</dbReference>
<reference evidence="1 2" key="1">
    <citation type="submission" date="2016-11" db="EMBL/GenBank/DDBJ databases">
        <title>Trade-off between light-utilization and light-protection in marine flavobacteria.</title>
        <authorList>
            <person name="Kumagai Y."/>
        </authorList>
    </citation>
    <scope>NUCLEOTIDE SEQUENCE [LARGE SCALE GENOMIC DNA]</scope>
    <source>
        <strain evidence="1 2">NBRC 107125</strain>
    </source>
</reference>
<proteinExistence type="predicted"/>
<evidence type="ECO:0000313" key="1">
    <source>
        <dbReference type="EMBL" id="ARN74055.1"/>
    </source>
</evidence>
<accession>A0A1X9NDT9</accession>
<dbReference type="InterPro" id="IPR050484">
    <property type="entry name" value="Transf_Hexapept/Carb_Anhydrase"/>
</dbReference>
<protein>
    <submittedName>
        <fullName evidence="1">Gamma carbonic anhydrase family protein</fullName>
    </submittedName>
</protein>
<dbReference type="PANTHER" id="PTHR13061">
    <property type="entry name" value="DYNACTIN SUBUNIT P25"/>
    <property type="match status" value="1"/>
</dbReference>
<dbReference type="Pfam" id="PF00132">
    <property type="entry name" value="Hexapep"/>
    <property type="match status" value="1"/>
</dbReference>
<name>A0A1X9NDT9_9GAMM</name>
<dbReference type="SUPFAM" id="SSF51161">
    <property type="entry name" value="Trimeric LpxA-like enzymes"/>
    <property type="match status" value="1"/>
</dbReference>
<dbReference type="RefSeq" id="WP_085758186.1">
    <property type="nucleotide sequence ID" value="NZ_CP019343.1"/>
</dbReference>
<dbReference type="STRING" id="716816.BST96_07940"/>
<dbReference type="KEGG" id="osg:BST96_07940"/>